<evidence type="ECO:0000313" key="3">
    <source>
        <dbReference type="Proteomes" id="UP000182508"/>
    </source>
</evidence>
<accession>A0A1G6C8B3</accession>
<feature type="transmembrane region" description="Helical" evidence="1">
    <location>
        <begin position="141"/>
        <end position="162"/>
    </location>
</feature>
<dbReference type="NCBIfam" id="TIGR02206">
    <property type="entry name" value="intg_mem_TP0381"/>
    <property type="match status" value="1"/>
</dbReference>
<name>A0A1G6C8B3_9STRE</name>
<organism evidence="2 3">
    <name type="scientific">Streptococcus henryi</name>
    <dbReference type="NCBI Taxonomy" id="439219"/>
    <lineage>
        <taxon>Bacteria</taxon>
        <taxon>Bacillati</taxon>
        <taxon>Bacillota</taxon>
        <taxon>Bacilli</taxon>
        <taxon>Lactobacillales</taxon>
        <taxon>Streptococcaceae</taxon>
        <taxon>Streptococcus</taxon>
    </lineage>
</organism>
<sequence length="176" mass="19980">MIVLYSWYLSAGGPLKEALPFYHCRIAMFGLFLLPNRHRFKQFLMIMAPIGSFMALAFPVFDPFGFPHVTNFSYVIGHLALLVNSIAYLLTYYEKGNLTAKSVFLYNLSLNSFLAVVNMLLRANYGFIMDFPVIQSRQPFLNIFLVTVGLSSLMLLVDNLCLRLNGDSLGIFQNKL</sequence>
<dbReference type="Pfam" id="PF14808">
    <property type="entry name" value="TMEM164"/>
    <property type="match status" value="1"/>
</dbReference>
<keyword evidence="1" id="KW-0812">Transmembrane</keyword>
<dbReference type="STRING" id="439219.SAMN02910293_01456"/>
<reference evidence="2 3" key="1">
    <citation type="submission" date="2016-10" db="EMBL/GenBank/DDBJ databases">
        <authorList>
            <person name="de Groot N.N."/>
        </authorList>
    </citation>
    <scope>NUCLEOTIDE SEQUENCE [LARGE SCALE GENOMIC DNA]</scope>
    <source>
        <strain evidence="2 3">A-4</strain>
    </source>
</reference>
<feature type="transmembrane region" description="Helical" evidence="1">
    <location>
        <begin position="103"/>
        <end position="121"/>
    </location>
</feature>
<protein>
    <submittedName>
        <fullName evidence="2">Conserved hypothetical integral membrane protein TIGR02206</fullName>
    </submittedName>
</protein>
<dbReference type="EMBL" id="FMXP01000019">
    <property type="protein sequence ID" value="SDB29145.1"/>
    <property type="molecule type" value="Genomic_DNA"/>
</dbReference>
<keyword evidence="3" id="KW-1185">Reference proteome</keyword>
<keyword evidence="1" id="KW-1133">Transmembrane helix</keyword>
<evidence type="ECO:0000256" key="1">
    <source>
        <dbReference type="SAM" id="Phobius"/>
    </source>
</evidence>
<gene>
    <name evidence="2" type="ORF">SAMN02910293_01456</name>
</gene>
<keyword evidence="1" id="KW-0472">Membrane</keyword>
<dbReference type="AlphaFoldDB" id="A0A1G6C8B3"/>
<dbReference type="Proteomes" id="UP000182508">
    <property type="component" value="Unassembled WGS sequence"/>
</dbReference>
<proteinExistence type="predicted"/>
<dbReference type="InterPro" id="IPR011737">
    <property type="entry name" value="CHP02206_TP0381"/>
</dbReference>
<dbReference type="eggNOG" id="COG5522">
    <property type="taxonomic scope" value="Bacteria"/>
</dbReference>
<evidence type="ECO:0000313" key="2">
    <source>
        <dbReference type="EMBL" id="SDB29145.1"/>
    </source>
</evidence>
<feature type="transmembrane region" description="Helical" evidence="1">
    <location>
        <begin position="43"/>
        <end position="61"/>
    </location>
</feature>
<feature type="transmembrane region" description="Helical" evidence="1">
    <location>
        <begin position="73"/>
        <end position="91"/>
    </location>
</feature>